<keyword evidence="2" id="KW-0489">Methyltransferase</keyword>
<proteinExistence type="inferred from homology"/>
<dbReference type="CDD" id="cd02440">
    <property type="entry name" value="AdoMet_MTases"/>
    <property type="match status" value="1"/>
</dbReference>
<accession>A0A6J7TG00</accession>
<reference evidence="7" key="1">
    <citation type="submission" date="2020-05" db="EMBL/GenBank/DDBJ databases">
        <authorList>
            <person name="Chiriac C."/>
            <person name="Salcher M."/>
            <person name="Ghai R."/>
            <person name="Kavagutti S V."/>
        </authorList>
    </citation>
    <scope>NUCLEOTIDE SEQUENCE</scope>
</reference>
<evidence type="ECO:0000259" key="6">
    <source>
        <dbReference type="PROSITE" id="PS51686"/>
    </source>
</evidence>
<dbReference type="SUPFAM" id="SSF48013">
    <property type="entry name" value="NusB-like"/>
    <property type="match status" value="1"/>
</dbReference>
<evidence type="ECO:0000313" key="7">
    <source>
        <dbReference type="EMBL" id="CAB5052714.1"/>
    </source>
</evidence>
<gene>
    <name evidence="7" type="ORF">UFOPK4275_00999</name>
</gene>
<dbReference type="Gene3D" id="3.40.50.150">
    <property type="entry name" value="Vaccinia Virus protein VP39"/>
    <property type="match status" value="1"/>
</dbReference>
<dbReference type="Gene3D" id="1.10.940.10">
    <property type="entry name" value="NusB-like"/>
    <property type="match status" value="1"/>
</dbReference>
<dbReference type="InterPro" id="IPR006027">
    <property type="entry name" value="NusB_RsmB_TIM44"/>
</dbReference>
<evidence type="ECO:0000256" key="2">
    <source>
        <dbReference type="ARBA" id="ARBA00022603"/>
    </source>
</evidence>
<sequence length="376" mass="40573">MSETSRSIALSALMRIDHDGAYANLVLPKILSRSKLSDADRRFATDLVYGTTRMRRACDALIDRFVMSEPDDATRTLLRLGAYQLVFGGVPPHAAVSATVDLAPRKTSGFVNAVLRKVSTVTMIWPQDAVRLSYPDWIAQRFHKEMSAEDALMSLERMNVPPPVSMRSDGYVQDESSQWVAAAVGAKRGELILDVCAGPGGKATGIAASGATVIGADLQFTRAGLVAQNAQRMGYHLPVVAADGMTPPFGDNSFDRLLLDAPCSGLGALRRRADARWRMTAADVDELGLLQKKLIDASTSLVKPGGVLVYSVCTVTASESIDHGVPAGFDVVGREGDADLPPLGDEWSDFGIGTRVLPHHADTDGMVLIRYRRRYD</sequence>
<protein>
    <submittedName>
        <fullName evidence="7">Unannotated protein</fullName>
    </submittedName>
</protein>
<dbReference type="InterPro" id="IPR049560">
    <property type="entry name" value="MeTrfase_RsmB-F_NOP2_cat"/>
</dbReference>
<dbReference type="PANTHER" id="PTHR22807:SF53">
    <property type="entry name" value="RIBOSOMAL RNA SMALL SUBUNIT METHYLTRANSFERASE B-RELATED"/>
    <property type="match status" value="1"/>
</dbReference>
<dbReference type="InterPro" id="IPR018314">
    <property type="entry name" value="RsmB/NOL1/NOP2-like_CS"/>
</dbReference>
<dbReference type="Pfam" id="PF01029">
    <property type="entry name" value="NusB"/>
    <property type="match status" value="1"/>
</dbReference>
<dbReference type="GO" id="GO:0003723">
    <property type="term" value="F:RNA binding"/>
    <property type="evidence" value="ECO:0007669"/>
    <property type="project" value="UniProtKB-KW"/>
</dbReference>
<dbReference type="EMBL" id="CAFBQJ010000191">
    <property type="protein sequence ID" value="CAB5052714.1"/>
    <property type="molecule type" value="Genomic_DNA"/>
</dbReference>
<comment type="similarity">
    <text evidence="1">Belongs to the class I-like SAM-binding methyltransferase superfamily. RsmB/NOP family.</text>
</comment>
<dbReference type="PANTHER" id="PTHR22807">
    <property type="entry name" value="NOP2 YEAST -RELATED NOL1/NOP2/FMU SUN DOMAIN-CONTAINING"/>
    <property type="match status" value="1"/>
</dbReference>
<dbReference type="PROSITE" id="PS01153">
    <property type="entry name" value="NOL1_NOP2_SUN"/>
    <property type="match status" value="1"/>
</dbReference>
<dbReference type="InterPro" id="IPR023267">
    <property type="entry name" value="RCMT"/>
</dbReference>
<dbReference type="Pfam" id="PF01189">
    <property type="entry name" value="Methyltr_RsmB-F"/>
    <property type="match status" value="1"/>
</dbReference>
<keyword evidence="4" id="KW-0949">S-adenosyl-L-methionine</keyword>
<dbReference type="InterPro" id="IPR035926">
    <property type="entry name" value="NusB-like_sf"/>
</dbReference>
<dbReference type="AlphaFoldDB" id="A0A6J7TG00"/>
<name>A0A6J7TG00_9ZZZZ</name>
<evidence type="ECO:0000256" key="5">
    <source>
        <dbReference type="ARBA" id="ARBA00022884"/>
    </source>
</evidence>
<dbReference type="PROSITE" id="PS51686">
    <property type="entry name" value="SAM_MT_RSMB_NOP"/>
    <property type="match status" value="1"/>
</dbReference>
<dbReference type="InterPro" id="IPR029063">
    <property type="entry name" value="SAM-dependent_MTases_sf"/>
</dbReference>
<dbReference type="PRINTS" id="PR02008">
    <property type="entry name" value="RCMTFAMILY"/>
</dbReference>
<dbReference type="SUPFAM" id="SSF53335">
    <property type="entry name" value="S-adenosyl-L-methionine-dependent methyltransferases"/>
    <property type="match status" value="1"/>
</dbReference>
<keyword evidence="3" id="KW-0808">Transferase</keyword>
<evidence type="ECO:0000256" key="1">
    <source>
        <dbReference type="ARBA" id="ARBA00007494"/>
    </source>
</evidence>
<dbReference type="GO" id="GO:0001510">
    <property type="term" value="P:RNA methylation"/>
    <property type="evidence" value="ECO:0007669"/>
    <property type="project" value="InterPro"/>
</dbReference>
<organism evidence="7">
    <name type="scientific">freshwater metagenome</name>
    <dbReference type="NCBI Taxonomy" id="449393"/>
    <lineage>
        <taxon>unclassified sequences</taxon>
        <taxon>metagenomes</taxon>
        <taxon>ecological metagenomes</taxon>
    </lineage>
</organism>
<keyword evidence="5" id="KW-0694">RNA-binding</keyword>
<dbReference type="GO" id="GO:0006355">
    <property type="term" value="P:regulation of DNA-templated transcription"/>
    <property type="evidence" value="ECO:0007669"/>
    <property type="project" value="InterPro"/>
</dbReference>
<evidence type="ECO:0000256" key="3">
    <source>
        <dbReference type="ARBA" id="ARBA00022679"/>
    </source>
</evidence>
<evidence type="ECO:0000256" key="4">
    <source>
        <dbReference type="ARBA" id="ARBA00022691"/>
    </source>
</evidence>
<dbReference type="InterPro" id="IPR001678">
    <property type="entry name" value="MeTrfase_RsmB-F_NOP2_dom"/>
</dbReference>
<dbReference type="GO" id="GO:0008173">
    <property type="term" value="F:RNA methyltransferase activity"/>
    <property type="evidence" value="ECO:0007669"/>
    <property type="project" value="InterPro"/>
</dbReference>
<feature type="domain" description="SAM-dependent MTase RsmB/NOP-type" evidence="6">
    <location>
        <begin position="97"/>
        <end position="374"/>
    </location>
</feature>